<evidence type="ECO:0000256" key="1">
    <source>
        <dbReference type="ARBA" id="ARBA00000085"/>
    </source>
</evidence>
<gene>
    <name evidence="13" type="ORF">D7294_27475</name>
</gene>
<feature type="domain" description="Histidine kinase" evidence="12">
    <location>
        <begin position="186"/>
        <end position="402"/>
    </location>
</feature>
<comment type="subcellular location">
    <subcellularLocation>
        <location evidence="2">Cell membrane</location>
    </subcellularLocation>
</comment>
<keyword evidence="11" id="KW-0472">Membrane</keyword>
<evidence type="ECO:0000256" key="9">
    <source>
        <dbReference type="ARBA" id="ARBA00023012"/>
    </source>
</evidence>
<protein>
    <recommendedName>
        <fullName evidence="10">Sensor-like histidine kinase SenX3</fullName>
        <ecNumber evidence="3">2.7.13.3</ecNumber>
    </recommendedName>
</protein>
<reference evidence="13 14" key="1">
    <citation type="journal article" date="2014" name="Int. J. Syst. Evol. Microbiol.">
        <title>Streptomyces hoynatensis sp. nov., isolated from deep marine sediment.</title>
        <authorList>
            <person name="Veyisoglu A."/>
            <person name="Sahin N."/>
        </authorList>
    </citation>
    <scope>NUCLEOTIDE SEQUENCE [LARGE SCALE GENOMIC DNA]</scope>
    <source>
        <strain evidence="13 14">KCTC 29097</strain>
    </source>
</reference>
<comment type="catalytic activity">
    <reaction evidence="1">
        <text>ATP + protein L-histidine = ADP + protein N-phospho-L-histidine.</text>
        <dbReference type="EC" id="2.7.13.3"/>
    </reaction>
</comment>
<accession>A0A3A9YPS9</accession>
<keyword evidence="14" id="KW-1185">Reference proteome</keyword>
<keyword evidence="5" id="KW-0808">Transferase</keyword>
<dbReference type="SUPFAM" id="SSF47384">
    <property type="entry name" value="Homodimeric domain of signal transducing histidine kinase"/>
    <property type="match status" value="1"/>
</dbReference>
<evidence type="ECO:0000313" key="13">
    <source>
        <dbReference type="EMBL" id="RKN37484.1"/>
    </source>
</evidence>
<dbReference type="PANTHER" id="PTHR42878">
    <property type="entry name" value="TWO-COMPONENT HISTIDINE KINASE"/>
    <property type="match status" value="1"/>
</dbReference>
<dbReference type="PROSITE" id="PS50109">
    <property type="entry name" value="HIS_KIN"/>
    <property type="match status" value="1"/>
</dbReference>
<keyword evidence="11" id="KW-0812">Transmembrane</keyword>
<dbReference type="GO" id="GO:0005524">
    <property type="term" value="F:ATP binding"/>
    <property type="evidence" value="ECO:0007669"/>
    <property type="project" value="UniProtKB-KW"/>
</dbReference>
<dbReference type="SMART" id="SM00387">
    <property type="entry name" value="HATPase_c"/>
    <property type="match status" value="1"/>
</dbReference>
<evidence type="ECO:0000256" key="3">
    <source>
        <dbReference type="ARBA" id="ARBA00012438"/>
    </source>
</evidence>
<dbReference type="OrthoDB" id="9786919at2"/>
<sequence>MRPSVEAERAAVRRARLRIAVFTSAIITLLVAVVGGVAGTVMTHAQHEQVWRELRYDAARGGLSSPSGCTWLYAPGVTPLTYAPAGFPLRADLERVRRTHEAAERTVRRDGTVYLVRTQIRVDGTLVQAVFDMRFQLADRRHLWYALGVAEVVGLIAAAAAGAVLGRLAVSPLAEALARQRRFVTDASHELRTPVTQVYTRAQLLSRQAAAQELPAQHRDGLSRLVGSAGRLGEVLDDLLLSASLAAGPARPPERRPVDLLALARSVVEEEADRTRDGGLTVVVDGPPPPLLVDGIESALRRAVGELLSNAIRHTPAGGRIEVALARAGGAVELTVTDTGPGFDAAEASRLFERFHSGGSSGRYGLGLALLREVITHHGGTVAAAGRPGRGARFTVRLPESGAPSAPVLARRVRAVRT</sequence>
<evidence type="ECO:0000256" key="11">
    <source>
        <dbReference type="SAM" id="Phobius"/>
    </source>
</evidence>
<dbReference type="GO" id="GO:0005886">
    <property type="term" value="C:plasma membrane"/>
    <property type="evidence" value="ECO:0007669"/>
    <property type="project" value="UniProtKB-SubCell"/>
</dbReference>
<organism evidence="13 14">
    <name type="scientific">Streptomyces hoynatensis</name>
    <dbReference type="NCBI Taxonomy" id="1141874"/>
    <lineage>
        <taxon>Bacteria</taxon>
        <taxon>Bacillati</taxon>
        <taxon>Actinomycetota</taxon>
        <taxon>Actinomycetes</taxon>
        <taxon>Kitasatosporales</taxon>
        <taxon>Streptomycetaceae</taxon>
        <taxon>Streptomyces</taxon>
    </lineage>
</organism>
<keyword evidence="8" id="KW-0067">ATP-binding</keyword>
<evidence type="ECO:0000256" key="7">
    <source>
        <dbReference type="ARBA" id="ARBA00022777"/>
    </source>
</evidence>
<dbReference type="Gene3D" id="1.10.287.130">
    <property type="match status" value="1"/>
</dbReference>
<dbReference type="InterPro" id="IPR050351">
    <property type="entry name" value="BphY/WalK/GraS-like"/>
</dbReference>
<dbReference type="InterPro" id="IPR036890">
    <property type="entry name" value="HATPase_C_sf"/>
</dbReference>
<dbReference type="GO" id="GO:0007234">
    <property type="term" value="P:osmosensory signaling via phosphorelay pathway"/>
    <property type="evidence" value="ECO:0007669"/>
    <property type="project" value="TreeGrafter"/>
</dbReference>
<keyword evidence="7 13" id="KW-0418">Kinase</keyword>
<evidence type="ECO:0000256" key="2">
    <source>
        <dbReference type="ARBA" id="ARBA00004236"/>
    </source>
</evidence>
<evidence type="ECO:0000256" key="6">
    <source>
        <dbReference type="ARBA" id="ARBA00022741"/>
    </source>
</evidence>
<dbReference type="GO" id="GO:0000155">
    <property type="term" value="F:phosphorelay sensor kinase activity"/>
    <property type="evidence" value="ECO:0007669"/>
    <property type="project" value="InterPro"/>
</dbReference>
<dbReference type="PANTHER" id="PTHR42878:SF7">
    <property type="entry name" value="SENSOR HISTIDINE KINASE GLRK"/>
    <property type="match status" value="1"/>
</dbReference>
<dbReference type="SUPFAM" id="SSF55874">
    <property type="entry name" value="ATPase domain of HSP90 chaperone/DNA topoisomerase II/histidine kinase"/>
    <property type="match status" value="1"/>
</dbReference>
<keyword evidence="4" id="KW-0597">Phosphoprotein</keyword>
<dbReference type="InterPro" id="IPR036097">
    <property type="entry name" value="HisK_dim/P_sf"/>
</dbReference>
<dbReference type="InterPro" id="IPR004358">
    <property type="entry name" value="Sig_transdc_His_kin-like_C"/>
</dbReference>
<keyword evidence="9" id="KW-0902">Two-component regulatory system</keyword>
<dbReference type="InterPro" id="IPR003594">
    <property type="entry name" value="HATPase_dom"/>
</dbReference>
<dbReference type="CDD" id="cd00082">
    <property type="entry name" value="HisKA"/>
    <property type="match status" value="1"/>
</dbReference>
<dbReference type="EC" id="2.7.13.3" evidence="3"/>
<evidence type="ECO:0000256" key="10">
    <source>
        <dbReference type="ARBA" id="ARBA00039401"/>
    </source>
</evidence>
<evidence type="ECO:0000256" key="5">
    <source>
        <dbReference type="ARBA" id="ARBA00022679"/>
    </source>
</evidence>
<comment type="caution">
    <text evidence="13">The sequence shown here is derived from an EMBL/GenBank/DDBJ whole genome shotgun (WGS) entry which is preliminary data.</text>
</comment>
<keyword evidence="11" id="KW-1133">Transmembrane helix</keyword>
<dbReference type="CDD" id="cd00075">
    <property type="entry name" value="HATPase"/>
    <property type="match status" value="1"/>
</dbReference>
<proteinExistence type="predicted"/>
<evidence type="ECO:0000256" key="4">
    <source>
        <dbReference type="ARBA" id="ARBA00022553"/>
    </source>
</evidence>
<evidence type="ECO:0000313" key="14">
    <source>
        <dbReference type="Proteomes" id="UP000272474"/>
    </source>
</evidence>
<dbReference type="GO" id="GO:0030295">
    <property type="term" value="F:protein kinase activator activity"/>
    <property type="evidence" value="ECO:0007669"/>
    <property type="project" value="TreeGrafter"/>
</dbReference>
<dbReference type="Gene3D" id="3.30.565.10">
    <property type="entry name" value="Histidine kinase-like ATPase, C-terminal domain"/>
    <property type="match status" value="1"/>
</dbReference>
<dbReference type="InterPro" id="IPR003661">
    <property type="entry name" value="HisK_dim/P_dom"/>
</dbReference>
<dbReference type="Pfam" id="PF02518">
    <property type="entry name" value="HATPase_c"/>
    <property type="match status" value="1"/>
</dbReference>
<dbReference type="InterPro" id="IPR005467">
    <property type="entry name" value="His_kinase_dom"/>
</dbReference>
<dbReference type="GO" id="GO:0000156">
    <property type="term" value="F:phosphorelay response regulator activity"/>
    <property type="evidence" value="ECO:0007669"/>
    <property type="project" value="TreeGrafter"/>
</dbReference>
<dbReference type="PRINTS" id="PR00344">
    <property type="entry name" value="BCTRLSENSOR"/>
</dbReference>
<dbReference type="SMART" id="SM00388">
    <property type="entry name" value="HisKA"/>
    <property type="match status" value="1"/>
</dbReference>
<dbReference type="AlphaFoldDB" id="A0A3A9YPS9"/>
<feature type="transmembrane region" description="Helical" evidence="11">
    <location>
        <begin position="143"/>
        <end position="165"/>
    </location>
</feature>
<dbReference type="Proteomes" id="UP000272474">
    <property type="component" value="Unassembled WGS sequence"/>
</dbReference>
<evidence type="ECO:0000259" key="12">
    <source>
        <dbReference type="PROSITE" id="PS50109"/>
    </source>
</evidence>
<dbReference type="Pfam" id="PF00512">
    <property type="entry name" value="HisKA"/>
    <property type="match status" value="1"/>
</dbReference>
<feature type="transmembrane region" description="Helical" evidence="11">
    <location>
        <begin position="20"/>
        <end position="42"/>
    </location>
</feature>
<evidence type="ECO:0000256" key="8">
    <source>
        <dbReference type="ARBA" id="ARBA00022840"/>
    </source>
</evidence>
<name>A0A3A9YPS9_9ACTN</name>
<dbReference type="EMBL" id="RBAL01000024">
    <property type="protein sequence ID" value="RKN37484.1"/>
    <property type="molecule type" value="Genomic_DNA"/>
</dbReference>
<keyword evidence="6" id="KW-0547">Nucleotide-binding</keyword>